<sequence length="275" mass="29942">MRLPDAAAGRRITAPVAGALHTRLDALRRLDDQLGSGQLRPLAEAELQLITDLLTAGSYSQATMNSLFSAASEASRICGWLAYDTGHHTTARRHYLTALRTAAGAGDDIAGAHALSYAAIQAYSTDRPRDAVKMLDAAHSRTRAVATPRMQAMLHARQARAFSKTGGDRAACIRAINAAFDAYAQGPHDDDPAFTYWVSEAELLSIAGSSALSQGDHRQAISYFRRATDAAAYDATDTRGRRPSTTSERRRRTWVWVRWRTPVLPRHVPCAAWVG</sequence>
<gene>
    <name evidence="1" type="ORF">C7M71_026030</name>
</gene>
<dbReference type="Proteomes" id="UP000249340">
    <property type="component" value="Chromosome"/>
</dbReference>
<protein>
    <submittedName>
        <fullName evidence="1">Uncharacterized protein</fullName>
    </submittedName>
</protein>
<organism evidence="1 2">
    <name type="scientific">Peterkaempfera bronchialis</name>
    <dbReference type="NCBI Taxonomy" id="2126346"/>
    <lineage>
        <taxon>Bacteria</taxon>
        <taxon>Bacillati</taxon>
        <taxon>Actinomycetota</taxon>
        <taxon>Actinomycetes</taxon>
        <taxon>Kitasatosporales</taxon>
        <taxon>Streptomycetaceae</taxon>
        <taxon>Peterkaempfera</taxon>
    </lineage>
</organism>
<dbReference type="OrthoDB" id="3398540at2"/>
<accession>A0A345T2Y8</accession>
<evidence type="ECO:0000313" key="1">
    <source>
        <dbReference type="EMBL" id="AXI80343.1"/>
    </source>
</evidence>
<dbReference type="SUPFAM" id="SSF48452">
    <property type="entry name" value="TPR-like"/>
    <property type="match status" value="1"/>
</dbReference>
<reference evidence="2" key="1">
    <citation type="submission" date="2018-07" db="EMBL/GenBank/DDBJ databases">
        <title>Streptacidiphilus bronchialis DSM 106435 chromosome.</title>
        <authorList>
            <person name="Batra D."/>
            <person name="Gulvik C.A."/>
        </authorList>
    </citation>
    <scope>NUCLEOTIDE SEQUENCE [LARGE SCALE GENOMIC DNA]</scope>
    <source>
        <strain evidence="2">DSM 106435</strain>
    </source>
</reference>
<keyword evidence="2" id="KW-1185">Reference proteome</keyword>
<dbReference type="Gene3D" id="1.25.40.10">
    <property type="entry name" value="Tetratricopeptide repeat domain"/>
    <property type="match status" value="1"/>
</dbReference>
<proteinExistence type="predicted"/>
<dbReference type="RefSeq" id="WP_111491873.1">
    <property type="nucleotide sequence ID" value="NZ_CP031264.1"/>
</dbReference>
<dbReference type="AlphaFoldDB" id="A0A345T2Y8"/>
<evidence type="ECO:0000313" key="2">
    <source>
        <dbReference type="Proteomes" id="UP000249340"/>
    </source>
</evidence>
<dbReference type="EMBL" id="CP031264">
    <property type="protein sequence ID" value="AXI80343.1"/>
    <property type="molecule type" value="Genomic_DNA"/>
</dbReference>
<name>A0A345T2Y8_9ACTN</name>
<dbReference type="InterPro" id="IPR011990">
    <property type="entry name" value="TPR-like_helical_dom_sf"/>
</dbReference>
<dbReference type="KEGG" id="stri:C7M71_026030"/>